<organism evidence="2 3">
    <name type="scientific">Thermostichus vulcanus str. 'Rupite'</name>
    <dbReference type="NCBI Taxonomy" id="2813851"/>
    <lineage>
        <taxon>Bacteria</taxon>
        <taxon>Bacillati</taxon>
        <taxon>Cyanobacteriota</taxon>
        <taxon>Cyanophyceae</taxon>
        <taxon>Thermostichales</taxon>
        <taxon>Thermostichaceae</taxon>
        <taxon>Thermostichus</taxon>
    </lineage>
</organism>
<evidence type="ECO:0000256" key="1">
    <source>
        <dbReference type="SAM" id="MobiDB-lite"/>
    </source>
</evidence>
<comment type="caution">
    <text evidence="2">The sequence shown here is derived from an EMBL/GenBank/DDBJ whole genome shotgun (WGS) entry which is preliminary data.</text>
</comment>
<accession>A0ABT0CFB6</accession>
<dbReference type="Proteomes" id="UP000830835">
    <property type="component" value="Unassembled WGS sequence"/>
</dbReference>
<proteinExistence type="predicted"/>
<evidence type="ECO:0000313" key="2">
    <source>
        <dbReference type="EMBL" id="MCJ2544478.1"/>
    </source>
</evidence>
<gene>
    <name evidence="2" type="ORF">JX360_16455</name>
</gene>
<dbReference type="SUPFAM" id="SSF52172">
    <property type="entry name" value="CheY-like"/>
    <property type="match status" value="1"/>
</dbReference>
<evidence type="ECO:0000313" key="3">
    <source>
        <dbReference type="Proteomes" id="UP000830835"/>
    </source>
</evidence>
<feature type="region of interest" description="Disordered" evidence="1">
    <location>
        <begin position="147"/>
        <end position="200"/>
    </location>
</feature>
<sequence length="200" mass="22271">MTKTILVAQGQPLQVQLWKLVLESQRHSVLLTSPHMDLLEVAATRPLDLMVVDMTTGLFNPYAFCRDCHNQLPNTPVVLTHHPRRHIEPAERRWAIYQGAAEVIPGLAEASDILDSLDRIYKAAKWSLPIDTDALYTVLEQMGLMPGDPSSVASPTPPPQPTIQALTTPPQPVKLEDPTEAKPSAPQTKYRLMYRGRPVN</sequence>
<dbReference type="InterPro" id="IPR011006">
    <property type="entry name" value="CheY-like_superfamily"/>
</dbReference>
<protein>
    <submittedName>
        <fullName evidence="2">Response regulator</fullName>
    </submittedName>
</protein>
<dbReference type="Gene3D" id="3.40.50.2300">
    <property type="match status" value="1"/>
</dbReference>
<keyword evidence="3" id="KW-1185">Reference proteome</keyword>
<name>A0ABT0CFB6_THEVL</name>
<dbReference type="EMBL" id="JAFIRA010000069">
    <property type="protein sequence ID" value="MCJ2544478.1"/>
    <property type="molecule type" value="Genomic_DNA"/>
</dbReference>
<reference evidence="2" key="1">
    <citation type="submission" date="2021-02" db="EMBL/GenBank/DDBJ databases">
        <title>The CRISPR/cas machinery reduction and long-range gene transfer in the hot spring cyanobacterium Synechococcus.</title>
        <authorList>
            <person name="Dvorak P."/>
            <person name="Jahodarova E."/>
            <person name="Hasler P."/>
            <person name="Poulickova A."/>
        </authorList>
    </citation>
    <scope>NUCLEOTIDE SEQUENCE</scope>
    <source>
        <strain evidence="2">Rupite</strain>
    </source>
</reference>